<dbReference type="InterPro" id="IPR036397">
    <property type="entry name" value="RNaseH_sf"/>
</dbReference>
<dbReference type="PROSITE" id="PS50994">
    <property type="entry name" value="INTEGRASE"/>
    <property type="match status" value="1"/>
</dbReference>
<evidence type="ECO:0000313" key="4">
    <source>
        <dbReference type="Proteomes" id="UP001180842"/>
    </source>
</evidence>
<feature type="domain" description="Integrase catalytic" evidence="2">
    <location>
        <begin position="360"/>
        <end position="523"/>
    </location>
</feature>
<dbReference type="InterPro" id="IPR055247">
    <property type="entry name" value="InsJ-like_HTH"/>
</dbReference>
<dbReference type="InterPro" id="IPR009057">
    <property type="entry name" value="Homeodomain-like_sf"/>
</dbReference>
<name>A0AAE4I5B0_9ENTE</name>
<sequence length="523" mass="61486">MARSRHTIEQKLSALRMMEEETYTWKEIMEAHGVSRHTLQVWKVKFDTGGIDALKESKAWKLYTKELKIAAVRDYLDGFTRMEVLSKYQISDWSVLRKWIKKYTSHSELTDSRKGMDRAMTKGRKTTFEERLEIVKYCLENGRNYQQTAEQFQVSYAQVYGWIKKYDTNGAEALVDRRGRTKPEDELSEEEKLKRRIQQMDLENELLRADILFPKKVRGDREEVMISQVRLQQRYIAIKELNEEEALSIVLLCRVAGISRAAYYKWLNRTIPVRQEENEKLLEDIRLLYDQANGTYGYRRITMTINRLRRQQGLSPFNEKRVYRLMHIHGIQSVIRRKRKKHKKSTPQHVAENLMNREFSASRPDEKWCTDVTEFKYGAGKKAYLSAIIDLYDGSIVAYRIGKSNNNALVFQTMMPAIAGLRTGARPMIHSDRGFQYTSRGFKRMVEDAGMTRSMSRVGRCIDNAPIESFWGTLKVEMYYLREFQAYSELTAAIENYISFYNHDRLQKRLNGLSPVEYRSQAA</sequence>
<comment type="function">
    <text evidence="1">Involved in the transposition of the insertion sequence.</text>
</comment>
<dbReference type="Pfam" id="PF13333">
    <property type="entry name" value="rve_2"/>
    <property type="match status" value="1"/>
</dbReference>
<dbReference type="RefSeq" id="WP_128701034.1">
    <property type="nucleotide sequence ID" value="NZ_JARQAI010000051.1"/>
</dbReference>
<dbReference type="InterPro" id="IPR012337">
    <property type="entry name" value="RNaseH-like_sf"/>
</dbReference>
<comment type="caution">
    <text evidence="3">The sequence shown here is derived from an EMBL/GenBank/DDBJ whole genome shotgun (WGS) entry which is preliminary data.</text>
</comment>
<dbReference type="SUPFAM" id="SSF53098">
    <property type="entry name" value="Ribonuclease H-like"/>
    <property type="match status" value="1"/>
</dbReference>
<dbReference type="Pfam" id="PF13276">
    <property type="entry name" value="HTH_21"/>
    <property type="match status" value="1"/>
</dbReference>
<reference evidence="3" key="1">
    <citation type="submission" date="2023-03" db="EMBL/GenBank/DDBJ databases">
        <authorList>
            <person name="Shen W."/>
            <person name="Cai J."/>
        </authorList>
    </citation>
    <scope>NUCLEOTIDE SEQUENCE</scope>
    <source>
        <strain evidence="3">P69-2</strain>
    </source>
</reference>
<dbReference type="InterPro" id="IPR025948">
    <property type="entry name" value="HTH-like_dom"/>
</dbReference>
<evidence type="ECO:0000313" key="3">
    <source>
        <dbReference type="EMBL" id="MDT2738285.1"/>
    </source>
</evidence>
<dbReference type="SUPFAM" id="SSF46689">
    <property type="entry name" value="Homeodomain-like"/>
    <property type="match status" value="1"/>
</dbReference>
<dbReference type="EMBL" id="JARQAI010000051">
    <property type="protein sequence ID" value="MDT2738285.1"/>
    <property type="molecule type" value="Genomic_DNA"/>
</dbReference>
<protein>
    <submittedName>
        <fullName evidence="3">IS3-like element ISEnfa5 family transposase</fullName>
    </submittedName>
</protein>
<dbReference type="GO" id="GO:0015074">
    <property type="term" value="P:DNA integration"/>
    <property type="evidence" value="ECO:0007669"/>
    <property type="project" value="InterPro"/>
</dbReference>
<organism evidence="3 4">
    <name type="scientific">Enterococcus pseudoavium</name>
    <dbReference type="NCBI Taxonomy" id="44007"/>
    <lineage>
        <taxon>Bacteria</taxon>
        <taxon>Bacillati</taxon>
        <taxon>Bacillota</taxon>
        <taxon>Bacilli</taxon>
        <taxon>Lactobacillales</taxon>
        <taxon>Enterococcaceae</taxon>
        <taxon>Enterococcus</taxon>
    </lineage>
</organism>
<dbReference type="InterPro" id="IPR050900">
    <property type="entry name" value="Transposase_IS3/IS150/IS904"/>
</dbReference>
<gene>
    <name evidence="3" type="ORF">P7H00_14360</name>
</gene>
<dbReference type="PANTHER" id="PTHR46889">
    <property type="entry name" value="TRANSPOSASE INSF FOR INSERTION SEQUENCE IS3B-RELATED"/>
    <property type="match status" value="1"/>
</dbReference>
<dbReference type="AlphaFoldDB" id="A0AAE4I5B0"/>
<dbReference type="InterPro" id="IPR010921">
    <property type="entry name" value="Trp_repressor/repl_initiator"/>
</dbReference>
<dbReference type="NCBIfam" id="NF033516">
    <property type="entry name" value="transpos_IS3"/>
    <property type="match status" value="1"/>
</dbReference>
<dbReference type="InterPro" id="IPR048020">
    <property type="entry name" value="Transpos_IS3"/>
</dbReference>
<dbReference type="Pfam" id="PF00665">
    <property type="entry name" value="rve"/>
    <property type="match status" value="1"/>
</dbReference>
<evidence type="ECO:0000259" key="2">
    <source>
        <dbReference type="PROSITE" id="PS50994"/>
    </source>
</evidence>
<dbReference type="PANTHER" id="PTHR46889:SF4">
    <property type="entry name" value="TRANSPOSASE INSO FOR INSERTION SEQUENCE ELEMENT IS911B-RELATED"/>
    <property type="match status" value="1"/>
</dbReference>
<dbReference type="Gene3D" id="3.30.420.10">
    <property type="entry name" value="Ribonuclease H-like superfamily/Ribonuclease H"/>
    <property type="match status" value="1"/>
</dbReference>
<proteinExistence type="predicted"/>
<dbReference type="Gene3D" id="1.10.10.10">
    <property type="entry name" value="Winged helix-like DNA-binding domain superfamily/Winged helix DNA-binding domain"/>
    <property type="match status" value="2"/>
</dbReference>
<dbReference type="GeneID" id="93225426"/>
<accession>A0AAE4I5B0</accession>
<dbReference type="Proteomes" id="UP001180842">
    <property type="component" value="Unassembled WGS sequence"/>
</dbReference>
<dbReference type="InterPro" id="IPR036388">
    <property type="entry name" value="WH-like_DNA-bd_sf"/>
</dbReference>
<dbReference type="InterPro" id="IPR001584">
    <property type="entry name" value="Integrase_cat-core"/>
</dbReference>
<evidence type="ECO:0000256" key="1">
    <source>
        <dbReference type="ARBA" id="ARBA00002286"/>
    </source>
</evidence>
<dbReference type="SUPFAM" id="SSF48295">
    <property type="entry name" value="TrpR-like"/>
    <property type="match status" value="2"/>
</dbReference>
<dbReference type="Pfam" id="PF13518">
    <property type="entry name" value="HTH_28"/>
    <property type="match status" value="2"/>
</dbReference>
<dbReference type="GO" id="GO:0043565">
    <property type="term" value="F:sequence-specific DNA binding"/>
    <property type="evidence" value="ECO:0007669"/>
    <property type="project" value="InterPro"/>
</dbReference>